<dbReference type="InterPro" id="IPR028974">
    <property type="entry name" value="TSP_type-3_rpt"/>
</dbReference>
<protein>
    <submittedName>
        <fullName evidence="13">OmpA family protein</fullName>
    </submittedName>
</protein>
<dbReference type="PRINTS" id="PR01021">
    <property type="entry name" value="OMPADOMAIN"/>
</dbReference>
<evidence type="ECO:0000256" key="8">
    <source>
        <dbReference type="ARBA" id="ARBA00023237"/>
    </source>
</evidence>
<feature type="chain" id="PRO_5046760689" evidence="11">
    <location>
        <begin position="24"/>
        <end position="359"/>
    </location>
</feature>
<evidence type="ECO:0000256" key="11">
    <source>
        <dbReference type="SAM" id="SignalP"/>
    </source>
</evidence>
<keyword evidence="3" id="KW-1134">Transmembrane beta strand</keyword>
<evidence type="ECO:0000256" key="4">
    <source>
        <dbReference type="ARBA" id="ARBA00022692"/>
    </source>
</evidence>
<feature type="compositionally biased region" description="Low complexity" evidence="10">
    <location>
        <begin position="203"/>
        <end position="214"/>
    </location>
</feature>
<reference evidence="13 14" key="1">
    <citation type="journal article" date="2019" name="Antonie Van Leeuwenhoek">
        <title>Description of 'Ca. Methylobacter oryzae' KRF1, a novel species from the environmentally important Methylobacter clade 2.</title>
        <authorList>
            <person name="Khatri K."/>
            <person name="Mohite J.A."/>
            <person name="Pandit P.S."/>
            <person name="Bahulikar R."/>
            <person name="Rahalkar M.C."/>
        </authorList>
    </citation>
    <scope>NUCLEOTIDE SEQUENCE [LARGE SCALE GENOMIC DNA]</scope>
    <source>
        <strain evidence="13 14">KRF1</strain>
    </source>
</reference>
<dbReference type="EMBL" id="RYFG02000010">
    <property type="protein sequence ID" value="TRX02567.1"/>
    <property type="molecule type" value="Genomic_DNA"/>
</dbReference>
<feature type="domain" description="OmpA-like" evidence="12">
    <location>
        <begin position="244"/>
        <end position="359"/>
    </location>
</feature>
<evidence type="ECO:0000313" key="13">
    <source>
        <dbReference type="EMBL" id="TRX02567.1"/>
    </source>
</evidence>
<dbReference type="InterPro" id="IPR036737">
    <property type="entry name" value="OmpA-like_sf"/>
</dbReference>
<dbReference type="CDD" id="cd07185">
    <property type="entry name" value="OmpA_C-like"/>
    <property type="match status" value="1"/>
</dbReference>
<gene>
    <name evidence="13" type="ORF">EKO24_002015</name>
</gene>
<dbReference type="PANTHER" id="PTHR30329:SF21">
    <property type="entry name" value="LIPOPROTEIN YIAD-RELATED"/>
    <property type="match status" value="1"/>
</dbReference>
<evidence type="ECO:0000256" key="3">
    <source>
        <dbReference type="ARBA" id="ARBA00022452"/>
    </source>
</evidence>
<keyword evidence="7 9" id="KW-0472">Membrane</keyword>
<dbReference type="SUPFAM" id="SSF56925">
    <property type="entry name" value="OMPA-like"/>
    <property type="match status" value="1"/>
</dbReference>
<keyword evidence="6" id="KW-0626">Porin</keyword>
<feature type="region of interest" description="Disordered" evidence="10">
    <location>
        <begin position="194"/>
        <end position="224"/>
    </location>
</feature>
<keyword evidence="11" id="KW-0732">Signal</keyword>
<evidence type="ECO:0000256" key="5">
    <source>
        <dbReference type="ARBA" id="ARBA00023065"/>
    </source>
</evidence>
<keyword evidence="5" id="KW-0406">Ion transport</keyword>
<keyword evidence="2" id="KW-0813">Transport</keyword>
<evidence type="ECO:0000313" key="14">
    <source>
        <dbReference type="Proteomes" id="UP000733744"/>
    </source>
</evidence>
<keyword evidence="14" id="KW-1185">Reference proteome</keyword>
<dbReference type="InterPro" id="IPR011250">
    <property type="entry name" value="OMP/PagP_B-barrel"/>
</dbReference>
<dbReference type="Proteomes" id="UP000733744">
    <property type="component" value="Unassembled WGS sequence"/>
</dbReference>
<dbReference type="Gene3D" id="2.40.160.20">
    <property type="match status" value="1"/>
</dbReference>
<evidence type="ECO:0000259" key="12">
    <source>
        <dbReference type="PROSITE" id="PS51123"/>
    </source>
</evidence>
<comment type="subcellular location">
    <subcellularLocation>
        <location evidence="1">Cell outer membrane</location>
        <topology evidence="1">Multi-pass membrane protein</topology>
    </subcellularLocation>
</comment>
<feature type="signal peptide" evidence="11">
    <location>
        <begin position="1"/>
        <end position="23"/>
    </location>
</feature>
<organism evidence="13 14">
    <name type="scientific">Candidatus Methylobacter oryzae</name>
    <dbReference type="NCBI Taxonomy" id="2497749"/>
    <lineage>
        <taxon>Bacteria</taxon>
        <taxon>Pseudomonadati</taxon>
        <taxon>Pseudomonadota</taxon>
        <taxon>Gammaproteobacteria</taxon>
        <taxon>Methylococcales</taxon>
        <taxon>Methylococcaceae</taxon>
        <taxon>Methylobacter</taxon>
    </lineage>
</organism>
<proteinExistence type="predicted"/>
<dbReference type="PROSITE" id="PS51123">
    <property type="entry name" value="OMPA_2"/>
    <property type="match status" value="1"/>
</dbReference>
<sequence length="359" mass="39222">MLEKILLTLVSLAGIALLPMAQAGDRFHDDLSSYDNRRFDDDRWYVAPFGTFIKSGGDRHAKDGWGGGMGIGKMLDRHFNVEMKGFYQEFGGDNGPWSFAGGTVDLQYYFIRDRFSPYAVIGGGAMNSCASANCGIGAIGEAGAGFTYEVHDNFLLRSDVRYRYNNNFNAHVQPGKDEFHDMVVNVGFVIPFGDKPRPPARTEPPVAAAAPAPSRVDRDSDGDGVLDSVDQCPGTMRGARVDNTGCPVRLVLKGQHFQKNSAALTLNAKIILDDTAKSLIADPQKNDIEVQGHTSSEGSSAYNMKLSQRRAQSVVDYLQSKGVTNKLMARGYGESQPIADNRTAQGRAANRRVELIWIE</sequence>
<evidence type="ECO:0000256" key="2">
    <source>
        <dbReference type="ARBA" id="ARBA00022448"/>
    </source>
</evidence>
<evidence type="ECO:0000256" key="9">
    <source>
        <dbReference type="PROSITE-ProRule" id="PRU00473"/>
    </source>
</evidence>
<dbReference type="InterPro" id="IPR006665">
    <property type="entry name" value="OmpA-like"/>
</dbReference>
<evidence type="ECO:0000256" key="1">
    <source>
        <dbReference type="ARBA" id="ARBA00004571"/>
    </source>
</evidence>
<dbReference type="Pfam" id="PF00691">
    <property type="entry name" value="OmpA"/>
    <property type="match status" value="1"/>
</dbReference>
<dbReference type="SUPFAM" id="SSF103088">
    <property type="entry name" value="OmpA-like"/>
    <property type="match status" value="1"/>
</dbReference>
<dbReference type="Gene3D" id="3.30.1330.60">
    <property type="entry name" value="OmpA-like domain"/>
    <property type="match status" value="1"/>
</dbReference>
<comment type="caution">
    <text evidence="13">The sequence shown here is derived from an EMBL/GenBank/DDBJ whole genome shotgun (WGS) entry which is preliminary data.</text>
</comment>
<keyword evidence="8" id="KW-0998">Cell outer membrane</keyword>
<dbReference type="InterPro" id="IPR006664">
    <property type="entry name" value="OMP_bac"/>
</dbReference>
<evidence type="ECO:0000256" key="10">
    <source>
        <dbReference type="SAM" id="MobiDB-lite"/>
    </source>
</evidence>
<evidence type="ECO:0000256" key="7">
    <source>
        <dbReference type="ARBA" id="ARBA00023136"/>
    </source>
</evidence>
<dbReference type="SUPFAM" id="SSF103647">
    <property type="entry name" value="TSP type-3 repeat"/>
    <property type="match status" value="1"/>
</dbReference>
<evidence type="ECO:0000256" key="6">
    <source>
        <dbReference type="ARBA" id="ARBA00023114"/>
    </source>
</evidence>
<name>A0ABY3CFT4_9GAMM</name>
<keyword evidence="4" id="KW-0812">Transmembrane</keyword>
<accession>A0ABY3CFT4</accession>
<dbReference type="PANTHER" id="PTHR30329">
    <property type="entry name" value="STATOR ELEMENT OF FLAGELLAR MOTOR COMPLEX"/>
    <property type="match status" value="1"/>
</dbReference>
<dbReference type="InterPro" id="IPR050330">
    <property type="entry name" value="Bact_OuterMem_StrucFunc"/>
</dbReference>